<gene>
    <name evidence="8" type="ORF">FSP39_007311</name>
</gene>
<accession>A0AA88Y820</accession>
<dbReference type="InterPro" id="IPR027805">
    <property type="entry name" value="Transposase_HTH_dom"/>
</dbReference>
<dbReference type="Pfam" id="PF13613">
    <property type="entry name" value="HTH_Tnp_4"/>
    <property type="match status" value="1"/>
</dbReference>
<keyword evidence="3 6" id="KW-0863">Zinc-finger</keyword>
<keyword evidence="4" id="KW-0862">Zinc</keyword>
<dbReference type="Pfam" id="PF05485">
    <property type="entry name" value="THAP"/>
    <property type="match status" value="1"/>
</dbReference>
<feature type="domain" description="THAP-type" evidence="7">
    <location>
        <begin position="36"/>
        <end position="121"/>
    </location>
</feature>
<dbReference type="EMBL" id="VSWD01000006">
    <property type="protein sequence ID" value="KAK3099632.1"/>
    <property type="molecule type" value="Genomic_DNA"/>
</dbReference>
<dbReference type="InterPro" id="IPR027806">
    <property type="entry name" value="HARBI1_dom"/>
</dbReference>
<organism evidence="8 9">
    <name type="scientific">Pinctada imbricata</name>
    <name type="common">Atlantic pearl-oyster</name>
    <name type="synonym">Pinctada martensii</name>
    <dbReference type="NCBI Taxonomy" id="66713"/>
    <lineage>
        <taxon>Eukaryota</taxon>
        <taxon>Metazoa</taxon>
        <taxon>Spiralia</taxon>
        <taxon>Lophotrochozoa</taxon>
        <taxon>Mollusca</taxon>
        <taxon>Bivalvia</taxon>
        <taxon>Autobranchia</taxon>
        <taxon>Pteriomorphia</taxon>
        <taxon>Pterioida</taxon>
        <taxon>Pterioidea</taxon>
        <taxon>Pteriidae</taxon>
        <taxon>Pinctada</taxon>
    </lineage>
</organism>
<evidence type="ECO:0000259" key="7">
    <source>
        <dbReference type="PROSITE" id="PS50950"/>
    </source>
</evidence>
<dbReference type="SUPFAM" id="SSF57716">
    <property type="entry name" value="Glucocorticoid receptor-like (DNA-binding domain)"/>
    <property type="match status" value="1"/>
</dbReference>
<evidence type="ECO:0000256" key="5">
    <source>
        <dbReference type="ARBA" id="ARBA00023125"/>
    </source>
</evidence>
<dbReference type="AlphaFoldDB" id="A0AA88Y820"/>
<protein>
    <recommendedName>
        <fullName evidence="7">THAP-type domain-containing protein</fullName>
    </recommendedName>
</protein>
<dbReference type="GO" id="GO:0008270">
    <property type="term" value="F:zinc ion binding"/>
    <property type="evidence" value="ECO:0007669"/>
    <property type="project" value="UniProtKB-KW"/>
</dbReference>
<reference evidence="8" key="1">
    <citation type="submission" date="2019-08" db="EMBL/GenBank/DDBJ databases">
        <title>The improved chromosome-level genome for the pearl oyster Pinctada fucata martensii using PacBio sequencing and Hi-C.</title>
        <authorList>
            <person name="Zheng Z."/>
        </authorList>
    </citation>
    <scope>NUCLEOTIDE SEQUENCE</scope>
    <source>
        <strain evidence="8">ZZ-2019</strain>
        <tissue evidence="8">Adductor muscle</tissue>
    </source>
</reference>
<comment type="cofactor">
    <cofactor evidence="1">
        <name>a divalent metal cation</name>
        <dbReference type="ChEBI" id="CHEBI:60240"/>
    </cofactor>
</comment>
<evidence type="ECO:0000256" key="6">
    <source>
        <dbReference type="PROSITE-ProRule" id="PRU00309"/>
    </source>
</evidence>
<keyword evidence="9" id="KW-1185">Reference proteome</keyword>
<dbReference type="Pfam" id="PF13359">
    <property type="entry name" value="DDE_Tnp_4"/>
    <property type="match status" value="1"/>
</dbReference>
<keyword evidence="2" id="KW-0479">Metal-binding</keyword>
<evidence type="ECO:0000256" key="2">
    <source>
        <dbReference type="ARBA" id="ARBA00022723"/>
    </source>
</evidence>
<evidence type="ECO:0000256" key="3">
    <source>
        <dbReference type="ARBA" id="ARBA00022771"/>
    </source>
</evidence>
<keyword evidence="5 6" id="KW-0238">DNA-binding</keyword>
<dbReference type="PROSITE" id="PS50950">
    <property type="entry name" value="ZF_THAP"/>
    <property type="match status" value="1"/>
</dbReference>
<evidence type="ECO:0000256" key="1">
    <source>
        <dbReference type="ARBA" id="ARBA00001968"/>
    </source>
</evidence>
<proteinExistence type="predicted"/>
<evidence type="ECO:0000313" key="8">
    <source>
        <dbReference type="EMBL" id="KAK3099632.1"/>
    </source>
</evidence>
<dbReference type="SMART" id="SM00980">
    <property type="entry name" value="THAP"/>
    <property type="match status" value="1"/>
</dbReference>
<dbReference type="InterPro" id="IPR006612">
    <property type="entry name" value="THAP_Znf"/>
</dbReference>
<dbReference type="GO" id="GO:0003677">
    <property type="term" value="F:DNA binding"/>
    <property type="evidence" value="ECO:0007669"/>
    <property type="project" value="UniProtKB-UniRule"/>
</dbReference>
<name>A0AA88Y820_PINIB</name>
<evidence type="ECO:0000256" key="4">
    <source>
        <dbReference type="ARBA" id="ARBA00022833"/>
    </source>
</evidence>
<evidence type="ECO:0000313" key="9">
    <source>
        <dbReference type="Proteomes" id="UP001186944"/>
    </source>
</evidence>
<sequence>MAGDRITLSRSRDVLENLGTFIAGKFKMYKRKQKASSKYWCVVPGCKSDSRKKDKTDKYPWMENVTFIPFPTKLKNPRLRSKWIEMIRRPLDYEPLKHHRVCSRHFKEESNKRDYAVPELFPWNNYGEDISTRSSNSILKRCLDKSDSAAESTTDTPQLERTDVDADHSYSRVSLVTDHTEADETSNACTQTDLTFVDLSNVLLENEQLKKKLEDKDTLFKDIFVEKVTKSDESIRRFTGLPNLEVFNFVKDTAIDLGSKMKYWTGSDSTEEKRYQSQGDKPGPSRKLSMSDELIMTLVRFRLALPVYVMAQLFGVSGSRVSSVFTTWMFCLFHIFKGLIIWPSRELIKKFMPSSFLRTFPRTRAIIDCSEIFIQRPRNPSTNARTYSTYKSHNTVKFLVSITPTGAFNFISEVWGGNTSDRHITMHSGFLELVSPGDEIMADRGFTIRDLLTERKAYLTIPPFTRKCKWGKGRYLSVKEIRKTRQIANLRIHVERAIQRLKTFKLISQTIPWNMKSLIHPMVVVAAFFCNLQKPLVKKN</sequence>
<dbReference type="PANTHER" id="PTHR23080">
    <property type="entry name" value="THAP DOMAIN PROTEIN"/>
    <property type="match status" value="1"/>
</dbReference>
<dbReference type="Proteomes" id="UP001186944">
    <property type="component" value="Unassembled WGS sequence"/>
</dbReference>
<comment type="caution">
    <text evidence="8">The sequence shown here is derived from an EMBL/GenBank/DDBJ whole genome shotgun (WGS) entry which is preliminary data.</text>
</comment>